<dbReference type="AlphaFoldDB" id="A0A0G0YWQ9"/>
<dbReference type="InterPro" id="IPR016540">
    <property type="entry name" value="UCP008459"/>
</dbReference>
<dbReference type="SUPFAM" id="SSF55021">
    <property type="entry name" value="ACT-like"/>
    <property type="match status" value="1"/>
</dbReference>
<gene>
    <name evidence="2" type="ORF">UU67_C0008G0023</name>
</gene>
<protein>
    <recommendedName>
        <fullName evidence="1">CASTOR ACT domain-containing protein</fullName>
    </recommendedName>
</protein>
<dbReference type="Pfam" id="PF13840">
    <property type="entry name" value="ACT_7"/>
    <property type="match status" value="1"/>
</dbReference>
<dbReference type="Proteomes" id="UP000034753">
    <property type="component" value="Unassembled WGS sequence"/>
</dbReference>
<proteinExistence type="predicted"/>
<sequence>MNDELKKIIEQSSFKIETGTYIYTKIASLPSSNSHFLVTQDKDEITVVTTEDKLGSLDLIERNKDNYKLIALHVSVPFYSVGFLAAISEAIADANMNILIVSTYSKDYIMVKEDKLEEARNVLLSLGFQEEK</sequence>
<accession>A0A0G0YWQ9</accession>
<dbReference type="PANTHER" id="PTHR39199:SF1">
    <property type="entry name" value="BLR5128 PROTEIN"/>
    <property type="match status" value="1"/>
</dbReference>
<feature type="domain" description="CASTOR ACT" evidence="1">
    <location>
        <begin position="65"/>
        <end position="123"/>
    </location>
</feature>
<dbReference type="PANTHER" id="PTHR39199">
    <property type="entry name" value="BLR5128 PROTEIN"/>
    <property type="match status" value="1"/>
</dbReference>
<reference evidence="2 3" key="1">
    <citation type="journal article" date="2015" name="Nature">
        <title>rRNA introns, odd ribosomes, and small enigmatic genomes across a large radiation of phyla.</title>
        <authorList>
            <person name="Brown C.T."/>
            <person name="Hug L.A."/>
            <person name="Thomas B.C."/>
            <person name="Sharon I."/>
            <person name="Castelle C.J."/>
            <person name="Singh A."/>
            <person name="Wilkins M.J."/>
            <person name="Williams K.H."/>
            <person name="Banfield J.F."/>
        </authorList>
    </citation>
    <scope>NUCLEOTIDE SEQUENCE [LARGE SCALE GENOMIC DNA]</scope>
</reference>
<dbReference type="InterPro" id="IPR027795">
    <property type="entry name" value="CASTOR_ACT_dom"/>
</dbReference>
<evidence type="ECO:0000313" key="3">
    <source>
        <dbReference type="Proteomes" id="UP000034753"/>
    </source>
</evidence>
<comment type="caution">
    <text evidence="2">The sequence shown here is derived from an EMBL/GenBank/DDBJ whole genome shotgun (WGS) entry which is preliminary data.</text>
</comment>
<dbReference type="Gene3D" id="3.30.2130.10">
    <property type="entry name" value="VC0802-like"/>
    <property type="match status" value="1"/>
</dbReference>
<dbReference type="InterPro" id="IPR045865">
    <property type="entry name" value="ACT-like_dom_sf"/>
</dbReference>
<dbReference type="PIRSF" id="PIRSF008459">
    <property type="entry name" value="UCP008459"/>
    <property type="match status" value="1"/>
</dbReference>
<name>A0A0G0YWQ9_9BACT</name>
<dbReference type="EMBL" id="LCBN01000008">
    <property type="protein sequence ID" value="KKS14091.1"/>
    <property type="molecule type" value="Genomic_DNA"/>
</dbReference>
<organism evidence="2 3">
    <name type="scientific">Candidatus Daviesbacteria bacterium GW2011_GWB1_41_5</name>
    <dbReference type="NCBI Taxonomy" id="1618429"/>
    <lineage>
        <taxon>Bacteria</taxon>
        <taxon>Candidatus Daviesiibacteriota</taxon>
    </lineage>
</organism>
<evidence type="ECO:0000313" key="2">
    <source>
        <dbReference type="EMBL" id="KKS14091.1"/>
    </source>
</evidence>
<evidence type="ECO:0000259" key="1">
    <source>
        <dbReference type="Pfam" id="PF13840"/>
    </source>
</evidence>